<dbReference type="GO" id="GO:0032968">
    <property type="term" value="P:positive regulation of transcription elongation by RNA polymerase II"/>
    <property type="evidence" value="ECO:0007669"/>
    <property type="project" value="Ensembl"/>
</dbReference>
<keyword evidence="10" id="KW-0479">Metal-binding</keyword>
<gene>
    <name evidence="22" type="primary">PPP1CA</name>
</gene>
<dbReference type="PRINTS" id="PR00114">
    <property type="entry name" value="STPHPHTASE"/>
</dbReference>
<dbReference type="GO" id="GO:2001241">
    <property type="term" value="P:positive regulation of extrinsic apoptotic signaling pathway in absence of ligand"/>
    <property type="evidence" value="ECO:0007669"/>
    <property type="project" value="Ensembl"/>
</dbReference>
<dbReference type="GO" id="GO:0043247">
    <property type="term" value="P:telomere maintenance in response to DNA damage"/>
    <property type="evidence" value="ECO:0007669"/>
    <property type="project" value="Ensembl"/>
</dbReference>
<dbReference type="GO" id="GO:0180007">
    <property type="term" value="F:RNA polymerase II CTD heptapeptide repeat S5 phosphatase activity"/>
    <property type="evidence" value="ECO:0007669"/>
    <property type="project" value="Ensembl"/>
</dbReference>
<dbReference type="GO" id="GO:0005634">
    <property type="term" value="C:nucleus"/>
    <property type="evidence" value="ECO:0000318"/>
    <property type="project" value="GO_Central"/>
</dbReference>
<name>A0A8V0ZWA8_CHICK</name>
<dbReference type="GO" id="GO:0034244">
    <property type="term" value="P:negative regulation of transcription elongation by RNA polymerase II"/>
    <property type="evidence" value="ECO:0007669"/>
    <property type="project" value="Ensembl"/>
</dbReference>
<keyword evidence="17" id="KW-0131">Cell cycle</keyword>
<dbReference type="FunFam" id="3.60.21.10:FF:000004">
    <property type="entry name" value="Serine/threonine-protein phosphatase"/>
    <property type="match status" value="1"/>
</dbReference>
<dbReference type="GO" id="GO:0005730">
    <property type="term" value="C:nucleolus"/>
    <property type="evidence" value="ECO:0007669"/>
    <property type="project" value="UniProtKB-SubCell"/>
</dbReference>
<reference evidence="22" key="3">
    <citation type="submission" date="2025-09" db="UniProtKB">
        <authorList>
            <consortium name="Ensembl"/>
        </authorList>
    </citation>
    <scope>IDENTIFICATION</scope>
    <source>
        <strain evidence="22">broiler</strain>
    </source>
</reference>
<dbReference type="GO" id="GO:0006368">
    <property type="term" value="P:transcription elongation by RNA polymerase II"/>
    <property type="evidence" value="ECO:0007669"/>
    <property type="project" value="Ensembl"/>
</dbReference>
<dbReference type="AlphaFoldDB" id="A0A8V0ZWA8"/>
<dbReference type="GeneTree" id="ENSGT00940000153472"/>
<dbReference type="GO" id="GO:0098641">
    <property type="term" value="F:cadherin binding involved in cell-cell adhesion"/>
    <property type="evidence" value="ECO:0007669"/>
    <property type="project" value="Ensembl"/>
</dbReference>
<dbReference type="EC" id="3.1.3.16" evidence="20"/>
<dbReference type="InterPro" id="IPR006186">
    <property type="entry name" value="Ser/Thr-sp_prot-phosphatase"/>
</dbReference>
<evidence type="ECO:0000256" key="6">
    <source>
        <dbReference type="ARBA" id="ARBA00022490"/>
    </source>
</evidence>
<dbReference type="OrthoDB" id="1930084at2759"/>
<reference evidence="22" key="2">
    <citation type="submission" date="2025-08" db="UniProtKB">
        <authorList>
            <consortium name="Ensembl"/>
        </authorList>
    </citation>
    <scope>IDENTIFICATION</scope>
    <source>
        <strain evidence="22">broiler</strain>
    </source>
</reference>
<dbReference type="CDD" id="cd07414">
    <property type="entry name" value="MPP_PP1_PPKL"/>
    <property type="match status" value="1"/>
</dbReference>
<dbReference type="GO" id="GO:0032922">
    <property type="term" value="P:circadian regulation of gene expression"/>
    <property type="evidence" value="ECO:0007669"/>
    <property type="project" value="Ensembl"/>
</dbReference>
<dbReference type="GO" id="GO:0050821">
    <property type="term" value="P:protein stabilization"/>
    <property type="evidence" value="ECO:0007669"/>
    <property type="project" value="Ensembl"/>
</dbReference>
<dbReference type="Gene3D" id="3.60.21.10">
    <property type="match status" value="1"/>
</dbReference>
<keyword evidence="6" id="KW-0963">Cytoplasm</keyword>
<evidence type="ECO:0000256" key="5">
    <source>
        <dbReference type="ARBA" id="ARBA00005333"/>
    </source>
</evidence>
<dbReference type="GO" id="GO:0043153">
    <property type="term" value="P:entrainment of circadian clock by photoperiod"/>
    <property type="evidence" value="ECO:0007669"/>
    <property type="project" value="Ensembl"/>
</dbReference>
<evidence type="ECO:0000256" key="9">
    <source>
        <dbReference type="ARBA" id="ARBA00022618"/>
    </source>
</evidence>
<evidence type="ECO:0000256" key="19">
    <source>
        <dbReference type="ARBA" id="ARBA00048336"/>
    </source>
</evidence>
<keyword evidence="23" id="KW-1185">Reference proteome</keyword>
<dbReference type="GO" id="GO:0048754">
    <property type="term" value="P:branching morphogenesis of an epithelial tube"/>
    <property type="evidence" value="ECO:0007669"/>
    <property type="project" value="Ensembl"/>
</dbReference>
<dbReference type="GO" id="GO:0005737">
    <property type="term" value="C:cytoplasm"/>
    <property type="evidence" value="ECO:0000318"/>
    <property type="project" value="GO_Central"/>
</dbReference>
<evidence type="ECO:0000313" key="23">
    <source>
        <dbReference type="Proteomes" id="UP000000539"/>
    </source>
</evidence>
<evidence type="ECO:0000256" key="14">
    <source>
        <dbReference type="ARBA" id="ARBA00023211"/>
    </source>
</evidence>
<evidence type="ECO:0000256" key="18">
    <source>
        <dbReference type="ARBA" id="ARBA00047761"/>
    </source>
</evidence>
<evidence type="ECO:0000256" key="11">
    <source>
        <dbReference type="ARBA" id="ARBA00022801"/>
    </source>
</evidence>
<proteinExistence type="inferred from homology"/>
<dbReference type="InterPro" id="IPR050341">
    <property type="entry name" value="PP1_catalytic_subunit"/>
</dbReference>
<dbReference type="PROSITE" id="PS00125">
    <property type="entry name" value="SER_THR_PHOSPHATASE"/>
    <property type="match status" value="1"/>
</dbReference>
<dbReference type="GO" id="GO:0097681">
    <property type="term" value="P:double-strand break repair via alternative nonhomologous end joining"/>
    <property type="evidence" value="ECO:0007669"/>
    <property type="project" value="Ensembl"/>
</dbReference>
<comment type="catalytic activity">
    <reaction evidence="19 20">
        <text>O-phospho-L-threonyl-[protein] + H2O = L-threonyl-[protein] + phosphate</text>
        <dbReference type="Rhea" id="RHEA:47004"/>
        <dbReference type="Rhea" id="RHEA-COMP:11060"/>
        <dbReference type="Rhea" id="RHEA-COMP:11605"/>
        <dbReference type="ChEBI" id="CHEBI:15377"/>
        <dbReference type="ChEBI" id="CHEBI:30013"/>
        <dbReference type="ChEBI" id="CHEBI:43474"/>
        <dbReference type="ChEBI" id="CHEBI:61977"/>
        <dbReference type="EC" id="3.1.3.16"/>
    </reaction>
</comment>
<evidence type="ECO:0000256" key="4">
    <source>
        <dbReference type="ARBA" id="ARBA00004642"/>
    </source>
</evidence>
<dbReference type="GO" id="GO:0005654">
    <property type="term" value="C:nucleoplasm"/>
    <property type="evidence" value="ECO:0007669"/>
    <property type="project" value="UniProtKB-SubCell"/>
</dbReference>
<dbReference type="PANTHER" id="PTHR11668">
    <property type="entry name" value="SERINE/THREONINE PROTEIN PHOSPHATASE"/>
    <property type="match status" value="1"/>
</dbReference>
<evidence type="ECO:0000256" key="2">
    <source>
        <dbReference type="ARBA" id="ARBA00004496"/>
    </source>
</evidence>
<evidence type="ECO:0000256" key="1">
    <source>
        <dbReference type="ARBA" id="ARBA00001936"/>
    </source>
</evidence>
<evidence type="ECO:0000256" key="7">
    <source>
        <dbReference type="ARBA" id="ARBA00022553"/>
    </source>
</evidence>
<evidence type="ECO:0000256" key="13">
    <source>
        <dbReference type="ARBA" id="ARBA00022990"/>
    </source>
</evidence>
<evidence type="ECO:0000259" key="21">
    <source>
        <dbReference type="PROSITE" id="PS00125"/>
    </source>
</evidence>
<keyword evidence="13" id="KW-0007">Acetylation</keyword>
<feature type="domain" description="Serine/threonine specific protein phosphatases" evidence="21">
    <location>
        <begin position="121"/>
        <end position="126"/>
    </location>
</feature>
<evidence type="ECO:0000256" key="20">
    <source>
        <dbReference type="RuleBase" id="RU004273"/>
    </source>
</evidence>
<sequence length="413" mass="47317">MADTEKLNLDSIIGRLLEVQGSRPGKNVQLTENEIRGLCLKSREIFLSQPILLELEAPLKICGDIHGQYYDLLRLFEYGGFPPESNYLFLGDYVDRGKQSLETICLLLAYKIKYPENFFLLRGNHECASINRIYGFYDECKRRYNIKLWKTFTDCFNCLPIAAIVDEKIFCCHGGLSPDLQSMEQIRRIMRPTDVPDQGLLCDLLWSDPDKDVQGWGENDRGVSFTFGAEVVAKFLHKHDLDLICRAHQVVEDGYEFFAKRQLVTLFSAPNYCGEFDNAGAMMSVDETLMCSFQVSQGFAREGAAHGAPLLTLHFPADSETGRQEQGQVWAIQWAEPRRPPRHPATQLCQSQEVSARRQQPQHQVAPLSIRFLFVRSCPPCHFLLYQTCPLGQDPPLGWQWRRGRRLFWGINL</sequence>
<evidence type="ECO:0000256" key="3">
    <source>
        <dbReference type="ARBA" id="ARBA00004604"/>
    </source>
</evidence>
<reference evidence="22" key="1">
    <citation type="submission" date="2020-11" db="EMBL/GenBank/DDBJ databases">
        <title>Gallus gallus (Chicken) genome, bGalGal1, GRCg7b, maternal haplotype autosomes + Z &amp; W.</title>
        <authorList>
            <person name="Warren W."/>
            <person name="Formenti G."/>
            <person name="Fedrigo O."/>
            <person name="Haase B."/>
            <person name="Mountcastle J."/>
            <person name="Balacco J."/>
            <person name="Tracey A."/>
            <person name="Schneider V."/>
            <person name="Okimoto R."/>
            <person name="Cheng H."/>
            <person name="Hawken R."/>
            <person name="Howe K."/>
            <person name="Jarvis E.D."/>
        </authorList>
    </citation>
    <scope>NUCLEOTIDE SEQUENCE [LARGE SCALE GENOMIC DNA]</scope>
    <source>
        <strain evidence="22">Broiler</strain>
    </source>
</reference>
<dbReference type="GO" id="GO:0000781">
    <property type="term" value="C:chromosome, telomeric region"/>
    <property type="evidence" value="ECO:0007669"/>
    <property type="project" value="Ensembl"/>
</dbReference>
<evidence type="ECO:0000256" key="16">
    <source>
        <dbReference type="ARBA" id="ARBA00023277"/>
    </source>
</evidence>
<keyword evidence="12" id="KW-0904">Protein phosphatase</keyword>
<dbReference type="GO" id="GO:0001111">
    <property type="term" value="P:RNA polymerase II promoter clearance"/>
    <property type="evidence" value="ECO:0007669"/>
    <property type="project" value="Ensembl"/>
</dbReference>
<dbReference type="PANTHER" id="PTHR11668:SF377">
    <property type="entry name" value="SERINE_THREONINE-PROTEIN PHOSPHATASE PP1-ALPHA CATALYTIC SUBUNIT"/>
    <property type="match status" value="1"/>
</dbReference>
<dbReference type="Pfam" id="PF16891">
    <property type="entry name" value="STPPase_N"/>
    <property type="match status" value="1"/>
</dbReference>
<dbReference type="Ensembl" id="ENSGALT00010054827.1">
    <property type="protein sequence ID" value="ENSGALP00010033139.1"/>
    <property type="gene ID" value="ENSGALG00010022526.1"/>
</dbReference>
<evidence type="ECO:0000256" key="17">
    <source>
        <dbReference type="ARBA" id="ARBA00023306"/>
    </source>
</evidence>
<accession>A0A8V0ZWA8</accession>
<dbReference type="InterPro" id="IPR031675">
    <property type="entry name" value="STPPase_N"/>
</dbReference>
<keyword evidence="7" id="KW-0597">Phosphoprotein</keyword>
<keyword evidence="9" id="KW-0132">Cell division</keyword>
<dbReference type="SMART" id="SM00156">
    <property type="entry name" value="PP2Ac"/>
    <property type="match status" value="1"/>
</dbReference>
<evidence type="ECO:0000256" key="15">
    <source>
        <dbReference type="ARBA" id="ARBA00023242"/>
    </source>
</evidence>
<dbReference type="GO" id="GO:0004722">
    <property type="term" value="F:protein serine/threonine phosphatase activity"/>
    <property type="evidence" value="ECO:0000318"/>
    <property type="project" value="GO_Central"/>
</dbReference>
<keyword evidence="8" id="KW-0321">Glycogen metabolism</keyword>
<dbReference type="GO" id="GO:0005977">
    <property type="term" value="P:glycogen metabolic process"/>
    <property type="evidence" value="ECO:0007669"/>
    <property type="project" value="UniProtKB-KW"/>
</dbReference>
<dbReference type="GO" id="GO:0072357">
    <property type="term" value="C:PTW/PP1 phosphatase complex"/>
    <property type="evidence" value="ECO:0007669"/>
    <property type="project" value="Ensembl"/>
</dbReference>
<dbReference type="InterPro" id="IPR029052">
    <property type="entry name" value="Metallo-depent_PP-like"/>
</dbReference>
<dbReference type="GO" id="GO:0005912">
    <property type="term" value="C:adherens junction"/>
    <property type="evidence" value="ECO:0007669"/>
    <property type="project" value="Ensembl"/>
</dbReference>
<evidence type="ECO:0000256" key="8">
    <source>
        <dbReference type="ARBA" id="ARBA00022600"/>
    </source>
</evidence>
<keyword evidence="14" id="KW-0464">Manganese</keyword>
<keyword evidence="11 20" id="KW-0378">Hydrolase</keyword>
<evidence type="ECO:0000313" key="22">
    <source>
        <dbReference type="Ensembl" id="ENSGALP00010033139.1"/>
    </source>
</evidence>
<keyword evidence="16" id="KW-0119">Carbohydrate metabolism</keyword>
<dbReference type="Pfam" id="PF00149">
    <property type="entry name" value="Metallophos"/>
    <property type="match status" value="1"/>
</dbReference>
<dbReference type="GO" id="GO:0005829">
    <property type="term" value="C:cytosol"/>
    <property type="evidence" value="ECO:0007669"/>
    <property type="project" value="Ensembl"/>
</dbReference>
<dbReference type="Proteomes" id="UP000000539">
    <property type="component" value="Chromosome 5"/>
</dbReference>
<comment type="catalytic activity">
    <reaction evidence="18">
        <text>O-phospho-L-seryl-[protein] + H2O = L-seryl-[protein] + phosphate</text>
        <dbReference type="Rhea" id="RHEA:20629"/>
        <dbReference type="Rhea" id="RHEA-COMP:9863"/>
        <dbReference type="Rhea" id="RHEA-COMP:11604"/>
        <dbReference type="ChEBI" id="CHEBI:15377"/>
        <dbReference type="ChEBI" id="CHEBI:29999"/>
        <dbReference type="ChEBI" id="CHEBI:43474"/>
        <dbReference type="ChEBI" id="CHEBI:83421"/>
        <dbReference type="EC" id="3.1.3.16"/>
    </reaction>
</comment>
<dbReference type="InterPro" id="IPR004843">
    <property type="entry name" value="Calcineurin-like_PHP"/>
</dbReference>
<dbReference type="GO" id="GO:0030324">
    <property type="term" value="P:lung development"/>
    <property type="evidence" value="ECO:0007669"/>
    <property type="project" value="Ensembl"/>
</dbReference>
<keyword evidence="15" id="KW-0539">Nucleus</keyword>
<protein>
    <recommendedName>
        <fullName evidence="20">Serine/threonine-protein phosphatase</fullName>
        <ecNumber evidence="20">3.1.3.16</ecNumber>
    </recommendedName>
</protein>
<dbReference type="GO" id="GO:2000806">
    <property type="term" value="P:positive regulation of termination of RNA polymerase II transcription, poly(A)-coupled"/>
    <property type="evidence" value="ECO:0007669"/>
    <property type="project" value="Ensembl"/>
</dbReference>
<comment type="similarity">
    <text evidence="5">Belongs to the PPP phosphatase family. PP-1 subfamily.</text>
</comment>
<evidence type="ECO:0000256" key="12">
    <source>
        <dbReference type="ARBA" id="ARBA00022912"/>
    </source>
</evidence>
<dbReference type="GO" id="GO:0005506">
    <property type="term" value="F:iron ion binding"/>
    <property type="evidence" value="ECO:0007669"/>
    <property type="project" value="Ensembl"/>
</dbReference>
<comment type="subcellular location">
    <subcellularLocation>
        <location evidence="2">Cytoplasm</location>
    </subcellularLocation>
    <subcellularLocation>
        <location evidence="3">Nucleus</location>
        <location evidence="3">Nucleolus</location>
    </subcellularLocation>
    <subcellularLocation>
        <location evidence="4">Nucleus</location>
        <location evidence="4">Nucleoplasm</location>
    </subcellularLocation>
</comment>
<dbReference type="GO" id="GO:0051301">
    <property type="term" value="P:cell division"/>
    <property type="evidence" value="ECO:0007669"/>
    <property type="project" value="UniProtKB-KW"/>
</dbReference>
<organism evidence="22 23">
    <name type="scientific">Gallus gallus</name>
    <name type="common">Chicken</name>
    <dbReference type="NCBI Taxonomy" id="9031"/>
    <lineage>
        <taxon>Eukaryota</taxon>
        <taxon>Metazoa</taxon>
        <taxon>Chordata</taxon>
        <taxon>Craniata</taxon>
        <taxon>Vertebrata</taxon>
        <taxon>Euteleostomi</taxon>
        <taxon>Archelosauria</taxon>
        <taxon>Archosauria</taxon>
        <taxon>Dinosauria</taxon>
        <taxon>Saurischia</taxon>
        <taxon>Theropoda</taxon>
        <taxon>Coelurosauria</taxon>
        <taxon>Aves</taxon>
        <taxon>Neognathae</taxon>
        <taxon>Galloanserae</taxon>
        <taxon>Galliformes</taxon>
        <taxon>Phasianidae</taxon>
        <taxon>Phasianinae</taxon>
        <taxon>Gallus</taxon>
    </lineage>
</organism>
<dbReference type="SUPFAM" id="SSF56300">
    <property type="entry name" value="Metallo-dependent phosphatases"/>
    <property type="match status" value="1"/>
</dbReference>
<dbReference type="GO" id="GO:0045725">
    <property type="term" value="P:positive regulation of glycogen biosynthetic process"/>
    <property type="evidence" value="ECO:0007669"/>
    <property type="project" value="Ensembl"/>
</dbReference>
<dbReference type="GO" id="GO:0005886">
    <property type="term" value="C:plasma membrane"/>
    <property type="evidence" value="ECO:0007669"/>
    <property type="project" value="Ensembl"/>
</dbReference>
<evidence type="ECO:0000256" key="10">
    <source>
        <dbReference type="ARBA" id="ARBA00022723"/>
    </source>
</evidence>
<comment type="cofactor">
    <cofactor evidence="1">
        <name>Mn(2+)</name>
        <dbReference type="ChEBI" id="CHEBI:29035"/>
    </cofactor>
</comment>
<dbReference type="GO" id="GO:0042752">
    <property type="term" value="P:regulation of circadian rhythm"/>
    <property type="evidence" value="ECO:0000318"/>
    <property type="project" value="GO_Central"/>
</dbReference>